<organism evidence="2 3">
    <name type="scientific">Paracraurococcus lichenis</name>
    <dbReference type="NCBI Taxonomy" id="3064888"/>
    <lineage>
        <taxon>Bacteria</taxon>
        <taxon>Pseudomonadati</taxon>
        <taxon>Pseudomonadota</taxon>
        <taxon>Alphaproteobacteria</taxon>
        <taxon>Acetobacterales</taxon>
        <taxon>Roseomonadaceae</taxon>
        <taxon>Paracraurococcus</taxon>
    </lineage>
</organism>
<keyword evidence="3" id="KW-1185">Reference proteome</keyword>
<dbReference type="Pfam" id="PF03886">
    <property type="entry name" value="ABC_trans_aux"/>
    <property type="match status" value="1"/>
</dbReference>
<dbReference type="Proteomes" id="UP001243009">
    <property type="component" value="Unassembled WGS sequence"/>
</dbReference>
<feature type="domain" description="ABC-type transport auxiliary lipoprotein component" evidence="1">
    <location>
        <begin position="24"/>
        <end position="182"/>
    </location>
</feature>
<evidence type="ECO:0000259" key="1">
    <source>
        <dbReference type="Pfam" id="PF03886"/>
    </source>
</evidence>
<name>A0ABT9DXP1_9PROT</name>
<dbReference type="PROSITE" id="PS51257">
    <property type="entry name" value="PROKAR_LIPOPROTEIN"/>
    <property type="match status" value="1"/>
</dbReference>
<evidence type="ECO:0000313" key="3">
    <source>
        <dbReference type="Proteomes" id="UP001243009"/>
    </source>
</evidence>
<reference evidence="2 3" key="1">
    <citation type="submission" date="2023-08" db="EMBL/GenBank/DDBJ databases">
        <title>The draft genome sequence of Paracraurococcus sp. LOR1-02.</title>
        <authorList>
            <person name="Kingkaew E."/>
            <person name="Tanasupawat S."/>
        </authorList>
    </citation>
    <scope>NUCLEOTIDE SEQUENCE [LARGE SCALE GENOMIC DNA]</scope>
    <source>
        <strain evidence="2 3">LOR1-02</strain>
    </source>
</reference>
<sequence>MRRRGLLAALALGACARSPEPRLFTLAPLPGEARPGGPRTIELRRPGLAGYLDRPEIVRAAGPYQVGLAGAERWAEPFADMLGRVLAENLTQRLPGSTVFTEAGGLSADADGVVELDVQRFDADAAGRVTLLAQVAVRRGSGRREGTRTRSLRLSLPAAGDGTPAMVAAMSAALAQLADAVAGMLRGG</sequence>
<protein>
    <submittedName>
        <fullName evidence="2">PqiC family protein</fullName>
    </submittedName>
</protein>
<gene>
    <name evidence="2" type="ORF">Q7A36_09950</name>
</gene>
<dbReference type="SUPFAM" id="SSF159594">
    <property type="entry name" value="XCC0632-like"/>
    <property type="match status" value="1"/>
</dbReference>
<evidence type="ECO:0000313" key="2">
    <source>
        <dbReference type="EMBL" id="MDO9708665.1"/>
    </source>
</evidence>
<dbReference type="RefSeq" id="WP_305103535.1">
    <property type="nucleotide sequence ID" value="NZ_JAUTWS010000008.1"/>
</dbReference>
<dbReference type="Gene3D" id="3.40.50.10610">
    <property type="entry name" value="ABC-type transport auxiliary lipoprotein component"/>
    <property type="match status" value="1"/>
</dbReference>
<proteinExistence type="predicted"/>
<comment type="caution">
    <text evidence="2">The sequence shown here is derived from an EMBL/GenBank/DDBJ whole genome shotgun (WGS) entry which is preliminary data.</text>
</comment>
<dbReference type="EMBL" id="JAUTWS010000008">
    <property type="protein sequence ID" value="MDO9708665.1"/>
    <property type="molecule type" value="Genomic_DNA"/>
</dbReference>
<dbReference type="InterPro" id="IPR005586">
    <property type="entry name" value="ABC_trans_aux"/>
</dbReference>
<accession>A0ABT9DXP1</accession>